<dbReference type="AlphaFoldDB" id="A0A5J4KB62"/>
<proteinExistence type="predicted"/>
<name>A0A5J4KB62_9CHLR</name>
<dbReference type="EMBL" id="BKZV01000002">
    <property type="protein sequence ID" value="GER83366.1"/>
    <property type="molecule type" value="Genomic_DNA"/>
</dbReference>
<organism evidence="1 2">
    <name type="scientific">Thermogemmatispora aurantia</name>
    <dbReference type="NCBI Taxonomy" id="2045279"/>
    <lineage>
        <taxon>Bacteria</taxon>
        <taxon>Bacillati</taxon>
        <taxon>Chloroflexota</taxon>
        <taxon>Ktedonobacteria</taxon>
        <taxon>Thermogemmatisporales</taxon>
        <taxon>Thermogemmatisporaceae</taxon>
        <taxon>Thermogemmatispora</taxon>
    </lineage>
</organism>
<reference evidence="1 2" key="1">
    <citation type="journal article" date="2019" name="Int. J. Syst. Evol. Microbiol.">
        <title>Thermogemmatispora aurantia sp. nov. and Thermogemmatispora argillosa sp. nov., within the class Ktedonobacteria, and emended description of the genus Thermogemmatispora.</title>
        <authorList>
            <person name="Zheng Y."/>
            <person name="Wang C.M."/>
            <person name="Sakai Y."/>
            <person name="Abe K."/>
            <person name="Yokota A."/>
            <person name="Yabe S."/>
        </authorList>
    </citation>
    <scope>NUCLEOTIDE SEQUENCE [LARGE SCALE GENOMIC DNA]</scope>
    <source>
        <strain evidence="1 2">A1-2</strain>
    </source>
</reference>
<evidence type="ECO:0000313" key="1">
    <source>
        <dbReference type="EMBL" id="GER83366.1"/>
    </source>
</evidence>
<dbReference type="Proteomes" id="UP000334820">
    <property type="component" value="Unassembled WGS sequence"/>
</dbReference>
<protein>
    <submittedName>
        <fullName evidence="1">Uncharacterized protein</fullName>
    </submittedName>
</protein>
<evidence type="ECO:0000313" key="2">
    <source>
        <dbReference type="Proteomes" id="UP000334820"/>
    </source>
</evidence>
<sequence length="120" mass="13578">MLPSPARSKSRPDPAGQIDQLSLRKKGTGLLSEAARAACETLRLVPSGVLDWTFSHAYLIVLLTRRREELIGESGKEEGVKEGKVILMMDDYKRKRAVYIYEYRKIDQGSNALQSRGRQR</sequence>
<gene>
    <name evidence="1" type="ORF">KTAU_20030</name>
</gene>
<keyword evidence="2" id="KW-1185">Reference proteome</keyword>
<comment type="caution">
    <text evidence="1">The sequence shown here is derived from an EMBL/GenBank/DDBJ whole genome shotgun (WGS) entry which is preliminary data.</text>
</comment>
<accession>A0A5J4KB62</accession>